<evidence type="ECO:0000313" key="1">
    <source>
        <dbReference type="EMBL" id="KKK80007.1"/>
    </source>
</evidence>
<sequence length="256" mass="28069">MLIADARAAILRNLGGTALNWPHELVDGGLQRAIDDLNRVLPRERLHDARLVFRFTDEAWTSDHNVWVTLANKRIRAKTVTVTGSGGTPAYKINTDFLMDYAGGRIQALSTGAIPNATALEITYTVVEVYIDLSGLTDLTRVYRVEYPAGDMAARAQTFYTWDGFLVITGLDQQSQQALAENEHVWVYYQAEHIMPTIEVPGTWPPHLDEVLIKGAEAYVLITKAVSTRLSAQTRVESAGVALSKIAAALTSAEAA</sequence>
<proteinExistence type="predicted"/>
<gene>
    <name evidence="1" type="ORF">LCGC14_2827810</name>
</gene>
<comment type="caution">
    <text evidence="1">The sequence shown here is derived from an EMBL/GenBank/DDBJ whole genome shotgun (WGS) entry which is preliminary data.</text>
</comment>
<feature type="non-terminal residue" evidence="1">
    <location>
        <position position="256"/>
    </location>
</feature>
<protein>
    <submittedName>
        <fullName evidence="1">Uncharacterized protein</fullName>
    </submittedName>
</protein>
<name>A0A0F8YF10_9ZZZZ</name>
<reference evidence="1" key="1">
    <citation type="journal article" date="2015" name="Nature">
        <title>Complex archaea that bridge the gap between prokaryotes and eukaryotes.</title>
        <authorList>
            <person name="Spang A."/>
            <person name="Saw J.H."/>
            <person name="Jorgensen S.L."/>
            <person name="Zaremba-Niedzwiedzka K."/>
            <person name="Martijn J."/>
            <person name="Lind A.E."/>
            <person name="van Eijk R."/>
            <person name="Schleper C."/>
            <person name="Guy L."/>
            <person name="Ettema T.J."/>
        </authorList>
    </citation>
    <scope>NUCLEOTIDE SEQUENCE</scope>
</reference>
<dbReference type="AlphaFoldDB" id="A0A0F8YF10"/>
<organism evidence="1">
    <name type="scientific">marine sediment metagenome</name>
    <dbReference type="NCBI Taxonomy" id="412755"/>
    <lineage>
        <taxon>unclassified sequences</taxon>
        <taxon>metagenomes</taxon>
        <taxon>ecological metagenomes</taxon>
    </lineage>
</organism>
<accession>A0A0F8YF10</accession>
<dbReference type="EMBL" id="LAZR01053775">
    <property type="protein sequence ID" value="KKK80007.1"/>
    <property type="molecule type" value="Genomic_DNA"/>
</dbReference>